<protein>
    <submittedName>
        <fullName evidence="4">NADH oxidase</fullName>
        <ecNumber evidence="4">1.-.-.-</ecNumber>
    </submittedName>
</protein>
<dbReference type="InterPro" id="IPR001155">
    <property type="entry name" value="OxRdtase_FMN_N"/>
</dbReference>
<dbReference type="PANTHER" id="PTHR43656:SF2">
    <property type="entry name" value="BINDING OXIDOREDUCTASE, PUTATIVE (AFU_ORTHOLOGUE AFUA_2G08260)-RELATED"/>
    <property type="match status" value="1"/>
</dbReference>
<dbReference type="PANTHER" id="PTHR43656">
    <property type="entry name" value="BINDING OXIDOREDUCTASE, PUTATIVE (AFU_ORTHOLOGUE AFUA_2G08260)-RELATED"/>
    <property type="match status" value="1"/>
</dbReference>
<proteinExistence type="predicted"/>
<evidence type="ECO:0000256" key="1">
    <source>
        <dbReference type="ARBA" id="ARBA00022630"/>
    </source>
</evidence>
<evidence type="ECO:0000313" key="4">
    <source>
        <dbReference type="EMBL" id="KIS36686.1"/>
    </source>
</evidence>
<feature type="domain" description="NADH:flavin oxidoreductase/NADH oxidase N-terminal" evidence="3">
    <location>
        <begin position="27"/>
        <end position="100"/>
    </location>
</feature>
<organism evidence="4 5">
    <name type="scientific">Haemophilus influenzae</name>
    <dbReference type="NCBI Taxonomy" id="727"/>
    <lineage>
        <taxon>Bacteria</taxon>
        <taxon>Pseudomonadati</taxon>
        <taxon>Pseudomonadota</taxon>
        <taxon>Gammaproteobacteria</taxon>
        <taxon>Pasteurellales</taxon>
        <taxon>Pasteurellaceae</taxon>
        <taxon>Haemophilus</taxon>
    </lineage>
</organism>
<dbReference type="PATRIC" id="fig|727.582.peg.88"/>
<dbReference type="GO" id="GO:0010181">
    <property type="term" value="F:FMN binding"/>
    <property type="evidence" value="ECO:0007669"/>
    <property type="project" value="InterPro"/>
</dbReference>
<dbReference type="EMBL" id="JMQP01000001">
    <property type="protein sequence ID" value="KIS36686.1"/>
    <property type="molecule type" value="Genomic_DNA"/>
</dbReference>
<dbReference type="EC" id="1.-.-.-" evidence="4"/>
<dbReference type="GO" id="GO:0016491">
    <property type="term" value="F:oxidoreductase activity"/>
    <property type="evidence" value="ECO:0007669"/>
    <property type="project" value="UniProtKB-KW"/>
</dbReference>
<dbReference type="InterPro" id="IPR051799">
    <property type="entry name" value="NADH_flavin_oxidoreductase"/>
</dbReference>
<accession>A0A158T0P2</accession>
<evidence type="ECO:0000256" key="2">
    <source>
        <dbReference type="ARBA" id="ARBA00023002"/>
    </source>
</evidence>
<dbReference type="AlphaFoldDB" id="A0A158T0P2"/>
<evidence type="ECO:0000259" key="3">
    <source>
        <dbReference type="Pfam" id="PF00724"/>
    </source>
</evidence>
<gene>
    <name evidence="4" type="ORF">NTHI1209_00101</name>
</gene>
<dbReference type="InterPro" id="IPR013785">
    <property type="entry name" value="Aldolase_TIM"/>
</dbReference>
<dbReference type="Pfam" id="PF00724">
    <property type="entry name" value="Oxidored_FMN"/>
    <property type="match status" value="1"/>
</dbReference>
<sequence length="130" mass="14834">MAHKTTRCSSCKSTMRANSRLRWSIKRRQNQWGCNLENRMSFLLETYTAIRTAVGKNFLVGVKLNSADFQDSFDESESVQVVQKLSEMGINFIEVSSGNYESPQILSTKDSTRKLEAFFIDYSEKARAVS</sequence>
<keyword evidence="2 4" id="KW-0560">Oxidoreductase</keyword>
<dbReference type="SUPFAM" id="SSF51395">
    <property type="entry name" value="FMN-linked oxidoreductases"/>
    <property type="match status" value="1"/>
</dbReference>
<comment type="caution">
    <text evidence="4">The sequence shown here is derived from an EMBL/GenBank/DDBJ whole genome shotgun (WGS) entry which is preliminary data.</text>
</comment>
<name>A0A158T0P2_HAEIF</name>
<reference evidence="4 5" key="1">
    <citation type="submission" date="2014-05" db="EMBL/GenBank/DDBJ databases">
        <title>Methylome analysis of the phasevarions of Haemophilus influenzae.</title>
        <authorList>
            <person name="Atack J.M."/>
            <person name="Fox K.L."/>
            <person name="Power P.M."/>
            <person name="Clark T."/>
            <person name="Jurcisek J."/>
            <person name="Korlach J."/>
            <person name="Bakaletz L.O."/>
            <person name="Jennings M.P."/>
        </authorList>
    </citation>
    <scope>NUCLEOTIDE SEQUENCE [LARGE SCALE GENOMIC DNA]</scope>
    <source>
        <strain evidence="4 5">1209</strain>
    </source>
</reference>
<evidence type="ECO:0000313" key="5">
    <source>
        <dbReference type="Proteomes" id="UP000050700"/>
    </source>
</evidence>
<dbReference type="Gene3D" id="3.20.20.70">
    <property type="entry name" value="Aldolase class I"/>
    <property type="match status" value="1"/>
</dbReference>
<keyword evidence="1" id="KW-0285">Flavoprotein</keyword>
<dbReference type="Proteomes" id="UP000050700">
    <property type="component" value="Unassembled WGS sequence"/>
</dbReference>